<dbReference type="RefSeq" id="WP_190290040.1">
    <property type="nucleotide sequence ID" value="NZ_JABFCZ010000004.1"/>
</dbReference>
<evidence type="ECO:0000259" key="2">
    <source>
        <dbReference type="Pfam" id="PF07969"/>
    </source>
</evidence>
<dbReference type="InterPro" id="IPR050138">
    <property type="entry name" value="DHOase/Allantoinase_Hydrolase"/>
</dbReference>
<dbReference type="SUPFAM" id="SSF51338">
    <property type="entry name" value="Composite domain of metallo-dependent hydrolases"/>
    <property type="match status" value="1"/>
</dbReference>
<evidence type="ECO:0000313" key="4">
    <source>
        <dbReference type="Proteomes" id="UP000598467"/>
    </source>
</evidence>
<name>A0A926NX18_9HYPH</name>
<feature type="domain" description="Amidohydrolase 3" evidence="2">
    <location>
        <begin position="68"/>
        <end position="498"/>
    </location>
</feature>
<dbReference type="Pfam" id="PF07969">
    <property type="entry name" value="Amidohydro_3"/>
    <property type="match status" value="1"/>
</dbReference>
<dbReference type="EMBL" id="JABFCZ010000004">
    <property type="protein sequence ID" value="MBD1545358.1"/>
    <property type="molecule type" value="Genomic_DNA"/>
</dbReference>
<dbReference type="InterPro" id="IPR032466">
    <property type="entry name" value="Metal_Hydrolase"/>
</dbReference>
<sequence>MSSHAFSFATCALVASLMSVTAALANDIVLQNGRVIDPETGLDAIRNVAISDGKITAISEFPLEGDVVVDATGHVVSPGFIDLHAHGQSIGDYRMQAMQGVTTALELESGVLPISAWYEGQAAKNLPINYGAAAGWTYSRIATFDNTDPLATVEFFQQAQSESDWKTKFADTAQSEHILSLVEQGLKEGGLGIGVNAGYAPGYGQKEYFALAELAKRYGVATYTHVRYASVIEPQSSFEALKELIANAAITGAHMHICHINSTSMADIEATLALVDEAMTKGINITVEAYPYGAASTVVGAAMFTGPDWRDRMQSTAENFQLGADRMSEDELADYQANKPGTFITWHFLDESKPEDLALLDMSVTHPATMIASDATFWSYFDEDGSIQTYTGDAWPLPDNVFAHPRSAGTYAKILRSYVRERGVLSMSEAIRKMSLMPAQTLEDFVPQMRRKGRLQVGMDADIVVFDPETVADRATFENANQPAVGVQTVLVNGGFVVRDGNLILDAPHGQPIRRAQEQ</sequence>
<dbReference type="InterPro" id="IPR011059">
    <property type="entry name" value="Metal-dep_hydrolase_composite"/>
</dbReference>
<evidence type="ECO:0000256" key="1">
    <source>
        <dbReference type="SAM" id="SignalP"/>
    </source>
</evidence>
<keyword evidence="1" id="KW-0732">Signal</keyword>
<evidence type="ECO:0000313" key="3">
    <source>
        <dbReference type="EMBL" id="MBD1545358.1"/>
    </source>
</evidence>
<dbReference type="InterPro" id="IPR013108">
    <property type="entry name" value="Amidohydro_3"/>
</dbReference>
<feature type="chain" id="PRO_5036980375" evidence="1">
    <location>
        <begin position="26"/>
        <end position="519"/>
    </location>
</feature>
<accession>A0A926NX18</accession>
<dbReference type="AlphaFoldDB" id="A0A926NX18"/>
<dbReference type="GO" id="GO:0006145">
    <property type="term" value="P:purine nucleobase catabolic process"/>
    <property type="evidence" value="ECO:0007669"/>
    <property type="project" value="TreeGrafter"/>
</dbReference>
<reference evidence="3" key="1">
    <citation type="submission" date="2020-05" db="EMBL/GenBank/DDBJ databases">
        <title>Identification of trans-AT polyketide cluster in two marine bacteria, producers of a novel glutaramide-containing polyketide sesbanimide D and analogs.</title>
        <authorList>
            <person name="Kacar D."/>
            <person name="Rodriguez P."/>
            <person name="Canedo L."/>
            <person name="Gonzalez E."/>
            <person name="Galan B."/>
            <person name="De La Calle F."/>
            <person name="Garcia J.L."/>
        </authorList>
    </citation>
    <scope>NUCLEOTIDE SEQUENCE</scope>
    <source>
        <strain evidence="3">PHM038</strain>
    </source>
</reference>
<organism evidence="3 4">
    <name type="scientific">Roseibium aggregatum</name>
    <dbReference type="NCBI Taxonomy" id="187304"/>
    <lineage>
        <taxon>Bacteria</taxon>
        <taxon>Pseudomonadati</taxon>
        <taxon>Pseudomonadota</taxon>
        <taxon>Alphaproteobacteria</taxon>
        <taxon>Hyphomicrobiales</taxon>
        <taxon>Stappiaceae</taxon>
        <taxon>Roseibium</taxon>
    </lineage>
</organism>
<dbReference type="GO" id="GO:0005737">
    <property type="term" value="C:cytoplasm"/>
    <property type="evidence" value="ECO:0007669"/>
    <property type="project" value="TreeGrafter"/>
</dbReference>
<dbReference type="PANTHER" id="PTHR43668">
    <property type="entry name" value="ALLANTOINASE"/>
    <property type="match status" value="1"/>
</dbReference>
<dbReference type="PANTHER" id="PTHR43668:SF2">
    <property type="entry name" value="ALLANTOINASE"/>
    <property type="match status" value="1"/>
</dbReference>
<comment type="caution">
    <text evidence="3">The sequence shown here is derived from an EMBL/GenBank/DDBJ whole genome shotgun (WGS) entry which is preliminary data.</text>
</comment>
<dbReference type="Gene3D" id="3.20.20.140">
    <property type="entry name" value="Metal-dependent hydrolases"/>
    <property type="match status" value="1"/>
</dbReference>
<dbReference type="CDD" id="cd01297">
    <property type="entry name" value="D-aminoacylase"/>
    <property type="match status" value="1"/>
</dbReference>
<dbReference type="NCBIfam" id="NF006560">
    <property type="entry name" value="PRK09061.1"/>
    <property type="match status" value="1"/>
</dbReference>
<dbReference type="Gene3D" id="2.30.40.10">
    <property type="entry name" value="Urease, subunit C, domain 1"/>
    <property type="match status" value="1"/>
</dbReference>
<proteinExistence type="predicted"/>
<dbReference type="GO" id="GO:0004038">
    <property type="term" value="F:allantoinase activity"/>
    <property type="evidence" value="ECO:0007669"/>
    <property type="project" value="TreeGrafter"/>
</dbReference>
<dbReference type="SUPFAM" id="SSF51556">
    <property type="entry name" value="Metallo-dependent hydrolases"/>
    <property type="match status" value="1"/>
</dbReference>
<dbReference type="Proteomes" id="UP000598467">
    <property type="component" value="Unassembled WGS sequence"/>
</dbReference>
<feature type="signal peptide" evidence="1">
    <location>
        <begin position="1"/>
        <end position="25"/>
    </location>
</feature>
<gene>
    <name evidence="3" type="ORF">HK439_03735</name>
</gene>
<protein>
    <submittedName>
        <fullName evidence="3">Amidohydrolase family protein</fullName>
    </submittedName>
</protein>